<dbReference type="PANTHER" id="PTHR33231">
    <property type="entry name" value="30S RIBOSOMAL PROTEIN"/>
    <property type="match status" value="1"/>
</dbReference>
<dbReference type="InterPro" id="IPR036567">
    <property type="entry name" value="RHF-like"/>
</dbReference>
<evidence type="ECO:0000256" key="1">
    <source>
        <dbReference type="ARBA" id="ARBA00022845"/>
    </source>
</evidence>
<keyword evidence="2" id="KW-0346">Stress response</keyword>
<evidence type="ECO:0000313" key="5">
    <source>
        <dbReference type="EMBL" id="CAH0534307.1"/>
    </source>
</evidence>
<dbReference type="Gene3D" id="3.30.160.100">
    <property type="entry name" value="Ribosome hibernation promotion factor-like"/>
    <property type="match status" value="1"/>
</dbReference>
<sequence length="110" mass="12649">MTVEITGKGITITPAIRERVEARLEKLEKWHVPLINPRAIISKEPTNRVRFECKVAIPNGQLIASESDEELQNAIHAVFQKLERQLNKQSHKPDARRATHHEQELIEEEA</sequence>
<comment type="similarity">
    <text evidence="3">Belongs to the HPF/YfiA ribosome-associated protein family. YfiA subfamily.</text>
</comment>
<feature type="compositionally biased region" description="Basic and acidic residues" evidence="4">
    <location>
        <begin position="85"/>
        <end position="104"/>
    </location>
</feature>
<keyword evidence="6" id="KW-1185">Reference proteome</keyword>
<dbReference type="Proteomes" id="UP000838672">
    <property type="component" value="Unassembled WGS sequence"/>
</dbReference>
<evidence type="ECO:0000313" key="6">
    <source>
        <dbReference type="Proteomes" id="UP000838672"/>
    </source>
</evidence>
<evidence type="ECO:0000256" key="4">
    <source>
        <dbReference type="SAM" id="MobiDB-lite"/>
    </source>
</evidence>
<dbReference type="SUPFAM" id="SSF69754">
    <property type="entry name" value="Ribosome binding protein Y (YfiA homologue)"/>
    <property type="match status" value="1"/>
</dbReference>
<gene>
    <name evidence="5" type="primary">raiA</name>
    <name evidence="5" type="ORF">VST7929_02230</name>
</gene>
<organism evidence="5 6">
    <name type="scientific">Vibrio stylophorae</name>
    <dbReference type="NCBI Taxonomy" id="659351"/>
    <lineage>
        <taxon>Bacteria</taxon>
        <taxon>Pseudomonadati</taxon>
        <taxon>Pseudomonadota</taxon>
        <taxon>Gammaproteobacteria</taxon>
        <taxon>Vibrionales</taxon>
        <taxon>Vibrionaceae</taxon>
        <taxon>Vibrio</taxon>
    </lineage>
</organism>
<accession>A0ABN8DWA0</accession>
<feature type="region of interest" description="Disordered" evidence="4">
    <location>
        <begin position="85"/>
        <end position="110"/>
    </location>
</feature>
<evidence type="ECO:0000256" key="2">
    <source>
        <dbReference type="ARBA" id="ARBA00023016"/>
    </source>
</evidence>
<dbReference type="NCBIfam" id="TIGR00741">
    <property type="entry name" value="yfiA"/>
    <property type="match status" value="1"/>
</dbReference>
<name>A0ABN8DWA0_9VIBR</name>
<dbReference type="InterPro" id="IPR050574">
    <property type="entry name" value="HPF/YfiA_ribosome-assoc"/>
</dbReference>
<comment type="caution">
    <text evidence="5">The sequence shown here is derived from an EMBL/GenBank/DDBJ whole genome shotgun (WGS) entry which is preliminary data.</text>
</comment>
<dbReference type="EMBL" id="CAKLDI010000001">
    <property type="protein sequence ID" value="CAH0534307.1"/>
    <property type="molecule type" value="Genomic_DNA"/>
</dbReference>
<dbReference type="InterPro" id="IPR003489">
    <property type="entry name" value="RHF/RaiA"/>
</dbReference>
<reference evidence="5" key="1">
    <citation type="submission" date="2021-11" db="EMBL/GenBank/DDBJ databases">
        <authorList>
            <person name="Rodrigo-Torres L."/>
            <person name="Arahal R. D."/>
            <person name="Lucena T."/>
        </authorList>
    </citation>
    <scope>NUCLEOTIDE SEQUENCE</scope>
    <source>
        <strain evidence="5">CECT 7929</strain>
    </source>
</reference>
<evidence type="ECO:0000256" key="3">
    <source>
        <dbReference type="ARBA" id="ARBA00038431"/>
    </source>
</evidence>
<dbReference type="RefSeq" id="WP_237466782.1">
    <property type="nucleotide sequence ID" value="NZ_CAKLDI010000001.1"/>
</dbReference>
<protein>
    <submittedName>
        <fullName evidence="5">Ribosome-associated inhibitor A</fullName>
    </submittedName>
</protein>
<dbReference type="PANTHER" id="PTHR33231:SF3">
    <property type="entry name" value="RIBOSOME-ASSOCIATED INHIBITOR A"/>
    <property type="match status" value="1"/>
</dbReference>
<dbReference type="Pfam" id="PF02482">
    <property type="entry name" value="Ribosomal_S30AE"/>
    <property type="match status" value="1"/>
</dbReference>
<proteinExistence type="inferred from homology"/>
<keyword evidence="1" id="KW-0810">Translation regulation</keyword>
<dbReference type="CDD" id="cd00552">
    <property type="entry name" value="RaiA"/>
    <property type="match status" value="1"/>
</dbReference>